<dbReference type="GO" id="GO:0005737">
    <property type="term" value="C:cytoplasm"/>
    <property type="evidence" value="ECO:0007669"/>
    <property type="project" value="UniProtKB-SubCell"/>
</dbReference>
<evidence type="ECO:0000256" key="2">
    <source>
        <dbReference type="ARBA" id="ARBA00022490"/>
    </source>
</evidence>
<feature type="compositionally biased region" description="Basic and acidic residues" evidence="6">
    <location>
        <begin position="47"/>
        <end position="68"/>
    </location>
</feature>
<dbReference type="NCBIfam" id="TIGR00172">
    <property type="entry name" value="maf"/>
    <property type="match status" value="1"/>
</dbReference>
<sequence length="388" mass="41387">MRQASTVSGRAADIGRAILGVPPCKVNLNCPKATPRAHCPALSARSQAHESPDDRRLRGRRLADRGGLDRAAPGAPRARAAQHPRPCRRIRGGPADLPPAPGRRAGPGRRGRRGRVSRPARRADRGGAARPARTPAVAARTGRARHDRRARSRRRGAGTVAGRPAAAHRTARRRQRRPAPGARRRRRGRLVKLGDVDLVLASTSRYRRELLGRIAPRLRCVAPDVEETRQPGEAPADLARRLAAEKARAVAARTPGAIVVGSDQVADRGGLVLGKPGDAATARAQLAACSGASVLFHTAVCLIDRRGRDAVEHMAADRTEVVFRPLSAEAIAAYVEREQPFDCAGSFKCEGLGIALFERIGSDDPTALIGLPLIAVCRLLRAAGVEVI</sequence>
<proteinExistence type="inferred from homology"/>
<dbReference type="HAMAP" id="MF_00528">
    <property type="entry name" value="Maf"/>
    <property type="match status" value="1"/>
</dbReference>
<dbReference type="GO" id="GO:0009117">
    <property type="term" value="P:nucleotide metabolic process"/>
    <property type="evidence" value="ECO:0007669"/>
    <property type="project" value="UniProtKB-KW"/>
</dbReference>
<comment type="catalytic activity">
    <reaction evidence="5">
        <text>N(7)-methyl-GTP + H2O = N(7)-methyl-GMP + diphosphate + H(+)</text>
        <dbReference type="Rhea" id="RHEA:58744"/>
        <dbReference type="ChEBI" id="CHEBI:15377"/>
        <dbReference type="ChEBI" id="CHEBI:15378"/>
        <dbReference type="ChEBI" id="CHEBI:33019"/>
        <dbReference type="ChEBI" id="CHEBI:58285"/>
        <dbReference type="ChEBI" id="CHEBI:87133"/>
    </reaction>
</comment>
<keyword evidence="2 5" id="KW-0963">Cytoplasm</keyword>
<dbReference type="GO" id="GO:0047429">
    <property type="term" value="F:nucleoside triphosphate diphosphatase activity"/>
    <property type="evidence" value="ECO:0007669"/>
    <property type="project" value="InterPro"/>
</dbReference>
<feature type="site" description="Important for substrate specificity" evidence="5">
    <location>
        <position position="206"/>
    </location>
</feature>
<feature type="site" description="Important for substrate specificity" evidence="5">
    <location>
        <position position="264"/>
    </location>
</feature>
<comment type="caution">
    <text evidence="5">Lacks conserved residue(s) required for the propagation of feature annotation.</text>
</comment>
<name>A0A2W5K589_9GAMM</name>
<evidence type="ECO:0000256" key="1">
    <source>
        <dbReference type="ARBA" id="ARBA00004496"/>
    </source>
</evidence>
<comment type="subcellular location">
    <subcellularLocation>
        <location evidence="1 5">Cytoplasm</location>
    </subcellularLocation>
</comment>
<dbReference type="EC" id="3.6.1.-" evidence="5"/>
<dbReference type="InterPro" id="IPR003697">
    <property type="entry name" value="Maf-like"/>
</dbReference>
<feature type="compositionally biased region" description="Basic residues" evidence="6">
    <location>
        <begin position="142"/>
        <end position="156"/>
    </location>
</feature>
<feature type="compositionally biased region" description="Low complexity" evidence="6">
    <location>
        <begin position="69"/>
        <end position="79"/>
    </location>
</feature>
<organism evidence="7 8">
    <name type="scientific">Rhodanobacter denitrificans</name>
    <dbReference type="NCBI Taxonomy" id="666685"/>
    <lineage>
        <taxon>Bacteria</taxon>
        <taxon>Pseudomonadati</taxon>
        <taxon>Pseudomonadota</taxon>
        <taxon>Gammaproteobacteria</taxon>
        <taxon>Lysobacterales</taxon>
        <taxon>Rhodanobacteraceae</taxon>
        <taxon>Rhodanobacter</taxon>
    </lineage>
</organism>
<evidence type="ECO:0000256" key="3">
    <source>
        <dbReference type="ARBA" id="ARBA00022801"/>
    </source>
</evidence>
<protein>
    <recommendedName>
        <fullName evidence="5">7-methyl-GTP pyrophosphatase</fullName>
        <shortName evidence="5">m(7)GTP pyrophosphatase</shortName>
        <ecNumber evidence="5">3.6.1.-</ecNumber>
    </recommendedName>
</protein>
<dbReference type="PANTHER" id="PTHR43213">
    <property type="entry name" value="BIFUNCTIONAL DTTP/UTP PYROPHOSPHATASE/METHYLTRANSFERASE PROTEIN-RELATED"/>
    <property type="match status" value="1"/>
</dbReference>
<dbReference type="PANTHER" id="PTHR43213:SF10">
    <property type="entry name" value="7-METHYL-GTP PYROPHOSPHATASE"/>
    <property type="match status" value="1"/>
</dbReference>
<comment type="similarity">
    <text evidence="5">Belongs to the Maf family. YceF subfamily.</text>
</comment>
<feature type="compositionally biased region" description="Low complexity" evidence="6">
    <location>
        <begin position="157"/>
        <end position="168"/>
    </location>
</feature>
<feature type="compositionally biased region" description="Basic residues" evidence="6">
    <location>
        <begin position="106"/>
        <end position="120"/>
    </location>
</feature>
<dbReference type="Proteomes" id="UP000249046">
    <property type="component" value="Unassembled WGS sequence"/>
</dbReference>
<feature type="compositionally biased region" description="Low complexity" evidence="6">
    <location>
        <begin position="128"/>
        <end position="141"/>
    </location>
</feature>
<dbReference type="CDD" id="cd00555">
    <property type="entry name" value="Maf"/>
    <property type="match status" value="1"/>
</dbReference>
<dbReference type="InterPro" id="IPR029001">
    <property type="entry name" value="ITPase-like_fam"/>
</dbReference>
<gene>
    <name evidence="7" type="primary">maf</name>
    <name evidence="7" type="ORF">DI564_15945</name>
</gene>
<feature type="region of interest" description="Disordered" evidence="6">
    <location>
        <begin position="36"/>
        <end position="188"/>
    </location>
</feature>
<evidence type="ECO:0000313" key="8">
    <source>
        <dbReference type="Proteomes" id="UP000249046"/>
    </source>
</evidence>
<evidence type="ECO:0000256" key="5">
    <source>
        <dbReference type="HAMAP-Rule" id="MF_00528"/>
    </source>
</evidence>
<comment type="cofactor">
    <cofactor evidence="5">
        <name>a divalent metal cation</name>
        <dbReference type="ChEBI" id="CHEBI:60240"/>
    </cofactor>
</comment>
<dbReference type="Gene3D" id="3.90.950.10">
    <property type="match status" value="1"/>
</dbReference>
<evidence type="ECO:0000313" key="7">
    <source>
        <dbReference type="EMBL" id="PZQ10478.1"/>
    </source>
</evidence>
<feature type="compositionally biased region" description="Basic residues" evidence="6">
    <location>
        <begin position="80"/>
        <end position="91"/>
    </location>
</feature>
<feature type="site" description="Important for substrate specificity" evidence="5">
    <location>
        <position position="350"/>
    </location>
</feature>
<evidence type="ECO:0000256" key="6">
    <source>
        <dbReference type="SAM" id="MobiDB-lite"/>
    </source>
</evidence>
<feature type="compositionally biased region" description="Basic residues" evidence="6">
    <location>
        <begin position="169"/>
        <end position="188"/>
    </location>
</feature>
<keyword evidence="4 5" id="KW-0546">Nucleotide metabolism</keyword>
<feature type="active site" description="Proton acceptor" evidence="5">
    <location>
        <position position="263"/>
    </location>
</feature>
<evidence type="ECO:0000256" key="4">
    <source>
        <dbReference type="ARBA" id="ARBA00023080"/>
    </source>
</evidence>
<comment type="function">
    <text evidence="5">Nucleoside triphosphate pyrophosphatase that hydrolyzes 7-methyl-GTP (m(7)GTP). May have a dual role in cell division arrest and in preventing the incorporation of modified nucleotides into cellular nucleic acids.</text>
</comment>
<keyword evidence="3 5" id="KW-0378">Hydrolase</keyword>
<reference evidence="7 8" key="1">
    <citation type="submission" date="2017-08" db="EMBL/GenBank/DDBJ databases">
        <title>Infants hospitalized years apart are colonized by the same room-sourced microbial strains.</title>
        <authorList>
            <person name="Brooks B."/>
            <person name="Olm M.R."/>
            <person name="Firek B.A."/>
            <person name="Baker R."/>
            <person name="Thomas B.C."/>
            <person name="Morowitz M.J."/>
            <person name="Banfield J.F."/>
        </authorList>
    </citation>
    <scope>NUCLEOTIDE SEQUENCE [LARGE SCALE GENOMIC DNA]</scope>
    <source>
        <strain evidence="7">S2_005_003_R2_42</strain>
    </source>
</reference>
<dbReference type="Pfam" id="PF02545">
    <property type="entry name" value="Maf"/>
    <property type="match status" value="1"/>
</dbReference>
<dbReference type="AlphaFoldDB" id="A0A2W5K589"/>
<comment type="caution">
    <text evidence="7">The sequence shown here is derived from an EMBL/GenBank/DDBJ whole genome shotgun (WGS) entry which is preliminary data.</text>
</comment>
<dbReference type="EMBL" id="QFPO01000020">
    <property type="protein sequence ID" value="PZQ10478.1"/>
    <property type="molecule type" value="Genomic_DNA"/>
</dbReference>
<dbReference type="SUPFAM" id="SSF52972">
    <property type="entry name" value="ITPase-like"/>
    <property type="match status" value="1"/>
</dbReference>
<accession>A0A2W5K589</accession>